<keyword evidence="3 7" id="KW-0378">Hydrolase</keyword>
<proteinExistence type="inferred from homology"/>
<evidence type="ECO:0000256" key="4">
    <source>
        <dbReference type="ARBA" id="ARBA00022842"/>
    </source>
</evidence>
<comment type="similarity">
    <text evidence="1">Belongs to the HAD-like hydrolase superfamily. SerB family.</text>
</comment>
<feature type="transmembrane region" description="Helical" evidence="6">
    <location>
        <begin position="258"/>
        <end position="278"/>
    </location>
</feature>
<gene>
    <name evidence="7" type="ORF">NP064_14430</name>
</gene>
<dbReference type="InterPro" id="IPR023214">
    <property type="entry name" value="HAD_sf"/>
</dbReference>
<reference evidence="7 8" key="1">
    <citation type="submission" date="2022-07" db="EMBL/GenBank/DDBJ databases">
        <title>Novel species in genus cellulomonas.</title>
        <authorList>
            <person name="Ye L."/>
        </authorList>
    </citation>
    <scope>NUCLEOTIDE SEQUENCE [LARGE SCALE GENOMIC DNA]</scope>
    <source>
        <strain evidence="8">zg-Y338</strain>
    </source>
</reference>
<feature type="region of interest" description="Disordered" evidence="5">
    <location>
        <begin position="1"/>
        <end position="23"/>
    </location>
</feature>
<keyword evidence="6" id="KW-0812">Transmembrane</keyword>
<evidence type="ECO:0000256" key="1">
    <source>
        <dbReference type="ARBA" id="ARBA00009184"/>
    </source>
</evidence>
<keyword evidence="8" id="KW-1185">Reference proteome</keyword>
<dbReference type="RefSeq" id="WP_227570168.1">
    <property type="nucleotide sequence ID" value="NZ_CP101988.1"/>
</dbReference>
<dbReference type="PANTHER" id="PTHR43344:SF13">
    <property type="entry name" value="PHOSPHATASE RV3661-RELATED"/>
    <property type="match status" value="1"/>
</dbReference>
<dbReference type="InterPro" id="IPR036412">
    <property type="entry name" value="HAD-like_sf"/>
</dbReference>
<dbReference type="InterPro" id="IPR006385">
    <property type="entry name" value="HAD_hydro_SerB1"/>
</dbReference>
<keyword evidence="4" id="KW-0460">Magnesium</keyword>
<dbReference type="PANTHER" id="PTHR43344">
    <property type="entry name" value="PHOSPHOSERINE PHOSPHATASE"/>
    <property type="match status" value="1"/>
</dbReference>
<dbReference type="NCBIfam" id="TIGR01488">
    <property type="entry name" value="HAD-SF-IB"/>
    <property type="match status" value="1"/>
</dbReference>
<keyword evidence="6" id="KW-1133">Transmembrane helix</keyword>
<evidence type="ECO:0000256" key="3">
    <source>
        <dbReference type="ARBA" id="ARBA00022801"/>
    </source>
</evidence>
<sequence>MATDAAGADHGAHEGARPTAPRAQPKTAAFFDLDKTIISTSSATAFSRPFLAGGLLTKRAVLRTAYAQFFYLVGAADANQTERLRRELSRMVAGWEVAQVSAIVEDTLHESIDAAVYAEAVALIDEHHAAGRDVVIVSASGGEVVRPIAALLGADHVIATRMGVADGRYTGEIDFYAYGPHKEVAIRELAARNGYDLEASYAYSDSITDAPMLGAVGNASAVNPDRALRRLAAQEGWEVLTFTRPVPLHALLRPGRPAALTAGLVLLGAALLAWRLVVRARRRG</sequence>
<dbReference type="NCBIfam" id="TIGR01490">
    <property type="entry name" value="HAD-SF-IB-hyp1"/>
    <property type="match status" value="1"/>
</dbReference>
<name>A0ABY5L0H8_9CELL</name>
<keyword evidence="2" id="KW-0479">Metal-binding</keyword>
<organism evidence="7 8">
    <name type="scientific">Cellulomonas chengniuliangii</name>
    <dbReference type="NCBI Taxonomy" id="2968084"/>
    <lineage>
        <taxon>Bacteria</taxon>
        <taxon>Bacillati</taxon>
        <taxon>Actinomycetota</taxon>
        <taxon>Actinomycetes</taxon>
        <taxon>Micrococcales</taxon>
        <taxon>Cellulomonadaceae</taxon>
        <taxon>Cellulomonas</taxon>
    </lineage>
</organism>
<evidence type="ECO:0000256" key="6">
    <source>
        <dbReference type="SAM" id="Phobius"/>
    </source>
</evidence>
<evidence type="ECO:0000313" key="7">
    <source>
        <dbReference type="EMBL" id="UUI74961.1"/>
    </source>
</evidence>
<evidence type="ECO:0000313" key="8">
    <source>
        <dbReference type="Proteomes" id="UP001316189"/>
    </source>
</evidence>
<evidence type="ECO:0000256" key="5">
    <source>
        <dbReference type="SAM" id="MobiDB-lite"/>
    </source>
</evidence>
<accession>A0ABY5L0H8</accession>
<dbReference type="Gene3D" id="3.40.50.1000">
    <property type="entry name" value="HAD superfamily/HAD-like"/>
    <property type="match status" value="1"/>
</dbReference>
<dbReference type="InterPro" id="IPR050582">
    <property type="entry name" value="HAD-like_SerB"/>
</dbReference>
<dbReference type="Pfam" id="PF12710">
    <property type="entry name" value="HAD"/>
    <property type="match status" value="1"/>
</dbReference>
<dbReference type="Gene3D" id="1.20.1440.100">
    <property type="entry name" value="SG protein - dephosphorylation function"/>
    <property type="match status" value="1"/>
</dbReference>
<dbReference type="Proteomes" id="UP001316189">
    <property type="component" value="Chromosome"/>
</dbReference>
<dbReference type="SUPFAM" id="SSF56784">
    <property type="entry name" value="HAD-like"/>
    <property type="match status" value="1"/>
</dbReference>
<dbReference type="EMBL" id="CP101988">
    <property type="protein sequence ID" value="UUI74961.1"/>
    <property type="molecule type" value="Genomic_DNA"/>
</dbReference>
<dbReference type="GO" id="GO:0016787">
    <property type="term" value="F:hydrolase activity"/>
    <property type="evidence" value="ECO:0007669"/>
    <property type="project" value="UniProtKB-KW"/>
</dbReference>
<evidence type="ECO:0000256" key="2">
    <source>
        <dbReference type="ARBA" id="ARBA00022723"/>
    </source>
</evidence>
<dbReference type="CDD" id="cd02612">
    <property type="entry name" value="HAD_PGPPase"/>
    <property type="match status" value="1"/>
</dbReference>
<keyword evidence="6" id="KW-0472">Membrane</keyword>
<protein>
    <submittedName>
        <fullName evidence="7">HAD-IB family hydrolase</fullName>
    </submittedName>
</protein>